<dbReference type="SUPFAM" id="SSF54292">
    <property type="entry name" value="2Fe-2S ferredoxin-like"/>
    <property type="match status" value="1"/>
</dbReference>
<dbReference type="SUPFAM" id="SSF52343">
    <property type="entry name" value="Ferredoxin reductase-like, C-terminal NADP-linked domain"/>
    <property type="match status" value="1"/>
</dbReference>
<dbReference type="InterPro" id="IPR036010">
    <property type="entry name" value="2Fe-2S_ferredoxin-like_sf"/>
</dbReference>
<dbReference type="GO" id="GO:0051537">
    <property type="term" value="F:2 iron, 2 sulfur cluster binding"/>
    <property type="evidence" value="ECO:0007669"/>
    <property type="project" value="UniProtKB-KW"/>
</dbReference>
<accession>A0A3Q9FSR5</accession>
<evidence type="ECO:0000256" key="6">
    <source>
        <dbReference type="ARBA" id="ARBA00023002"/>
    </source>
</evidence>
<dbReference type="InterPro" id="IPR017938">
    <property type="entry name" value="Riboflavin_synthase-like_b-brl"/>
</dbReference>
<dbReference type="PANTHER" id="PTHR47354:SF8">
    <property type="entry name" value="1,2-PHENYLACETYL-COA EPOXIDASE, SUBUNIT E"/>
    <property type="match status" value="1"/>
</dbReference>
<evidence type="ECO:0000256" key="2">
    <source>
        <dbReference type="ARBA" id="ARBA00022630"/>
    </source>
</evidence>
<evidence type="ECO:0000313" key="11">
    <source>
        <dbReference type="EMBL" id="AZQ63636.1"/>
    </source>
</evidence>
<keyword evidence="8" id="KW-0411">Iron-sulfur</keyword>
<dbReference type="CDD" id="cd00207">
    <property type="entry name" value="fer2"/>
    <property type="match status" value="1"/>
</dbReference>
<evidence type="ECO:0000259" key="10">
    <source>
        <dbReference type="PROSITE" id="PS51384"/>
    </source>
</evidence>
<dbReference type="InterPro" id="IPR039261">
    <property type="entry name" value="FNR_nucleotide-bd"/>
</dbReference>
<keyword evidence="5" id="KW-0274">FAD</keyword>
<dbReference type="Pfam" id="PF00970">
    <property type="entry name" value="FAD_binding_6"/>
    <property type="match status" value="1"/>
</dbReference>
<dbReference type="EMBL" id="CP034562">
    <property type="protein sequence ID" value="AZQ63636.1"/>
    <property type="molecule type" value="Genomic_DNA"/>
</dbReference>
<keyword evidence="3" id="KW-0001">2Fe-2S</keyword>
<dbReference type="PANTHER" id="PTHR47354">
    <property type="entry name" value="NADH OXIDOREDUCTASE HCR"/>
    <property type="match status" value="1"/>
</dbReference>
<dbReference type="InterPro" id="IPR001041">
    <property type="entry name" value="2Fe-2S_ferredoxin-type"/>
</dbReference>
<feature type="domain" description="FAD-binding FR-type" evidence="10">
    <location>
        <begin position="1"/>
        <end position="104"/>
    </location>
</feature>
<evidence type="ECO:0000313" key="12">
    <source>
        <dbReference type="Proteomes" id="UP000267268"/>
    </source>
</evidence>
<dbReference type="InterPro" id="IPR012675">
    <property type="entry name" value="Beta-grasp_dom_sf"/>
</dbReference>
<keyword evidence="2" id="KW-0285">Flavoprotein</keyword>
<dbReference type="PROSITE" id="PS51384">
    <property type="entry name" value="FAD_FR"/>
    <property type="match status" value="1"/>
</dbReference>
<dbReference type="PRINTS" id="PR00406">
    <property type="entry name" value="CYTB5RDTASE"/>
</dbReference>
<keyword evidence="7" id="KW-0408">Iron</keyword>
<dbReference type="Pfam" id="PF00111">
    <property type="entry name" value="Fer2"/>
    <property type="match status" value="1"/>
</dbReference>
<dbReference type="Gene3D" id="3.10.20.30">
    <property type="match status" value="1"/>
</dbReference>
<dbReference type="Pfam" id="PF00175">
    <property type="entry name" value="NAD_binding_1"/>
    <property type="match status" value="1"/>
</dbReference>
<proteinExistence type="predicted"/>
<dbReference type="InterPro" id="IPR006058">
    <property type="entry name" value="2Fe2S_fd_BS"/>
</dbReference>
<keyword evidence="6" id="KW-0560">Oxidoreductase</keyword>
<comment type="cofactor">
    <cofactor evidence="1">
        <name>FAD</name>
        <dbReference type="ChEBI" id="CHEBI:57692"/>
    </cofactor>
</comment>
<evidence type="ECO:0000256" key="5">
    <source>
        <dbReference type="ARBA" id="ARBA00022827"/>
    </source>
</evidence>
<protein>
    <submittedName>
        <fullName evidence="11">Ferredoxin--NADP reductase</fullName>
    </submittedName>
</protein>
<dbReference type="Gene3D" id="3.40.50.80">
    <property type="entry name" value="Nucleotide-binding domain of ferredoxin-NADP reductase (FNR) module"/>
    <property type="match status" value="1"/>
</dbReference>
<dbReference type="OrthoDB" id="9789468at2"/>
<dbReference type="GO" id="GO:0016491">
    <property type="term" value="F:oxidoreductase activity"/>
    <property type="evidence" value="ECO:0007669"/>
    <property type="project" value="UniProtKB-KW"/>
</dbReference>
<dbReference type="AlphaFoldDB" id="A0A3Q9FSR5"/>
<evidence type="ECO:0000256" key="1">
    <source>
        <dbReference type="ARBA" id="ARBA00001974"/>
    </source>
</evidence>
<dbReference type="Proteomes" id="UP000267268">
    <property type="component" value="Chromosome 1"/>
</dbReference>
<organism evidence="11 12">
    <name type="scientific">Flammeovirga pectinis</name>
    <dbReference type="NCBI Taxonomy" id="2494373"/>
    <lineage>
        <taxon>Bacteria</taxon>
        <taxon>Pseudomonadati</taxon>
        <taxon>Bacteroidota</taxon>
        <taxon>Cytophagia</taxon>
        <taxon>Cytophagales</taxon>
        <taxon>Flammeovirgaceae</taxon>
        <taxon>Flammeovirga</taxon>
    </lineage>
</organism>
<dbReference type="RefSeq" id="WP_126616509.1">
    <property type="nucleotide sequence ID" value="NZ_CP034562.1"/>
</dbReference>
<dbReference type="SUPFAM" id="SSF63380">
    <property type="entry name" value="Riboflavin synthase domain-like"/>
    <property type="match status" value="1"/>
</dbReference>
<feature type="domain" description="2Fe-2S ferredoxin-type" evidence="9">
    <location>
        <begin position="255"/>
        <end position="343"/>
    </location>
</feature>
<dbReference type="GO" id="GO:0046872">
    <property type="term" value="F:metal ion binding"/>
    <property type="evidence" value="ECO:0007669"/>
    <property type="project" value="UniProtKB-KW"/>
</dbReference>
<evidence type="ECO:0000256" key="3">
    <source>
        <dbReference type="ARBA" id="ARBA00022714"/>
    </source>
</evidence>
<dbReference type="InterPro" id="IPR017927">
    <property type="entry name" value="FAD-bd_FR_type"/>
</dbReference>
<name>A0A3Q9FSR5_9BACT</name>
<keyword evidence="4" id="KW-0479">Metal-binding</keyword>
<dbReference type="CDD" id="cd06214">
    <property type="entry name" value="PA_degradation_oxidoreductase_like"/>
    <property type="match status" value="1"/>
</dbReference>
<dbReference type="PROSITE" id="PS00197">
    <property type="entry name" value="2FE2S_FER_1"/>
    <property type="match status" value="1"/>
</dbReference>
<dbReference type="PRINTS" id="PR00371">
    <property type="entry name" value="FPNCR"/>
</dbReference>
<dbReference type="InterPro" id="IPR001433">
    <property type="entry name" value="OxRdtase_FAD/NAD-bd"/>
</dbReference>
<keyword evidence="12" id="KW-1185">Reference proteome</keyword>
<dbReference type="InterPro" id="IPR001709">
    <property type="entry name" value="Flavoprot_Pyr_Nucl_cyt_Rdtase"/>
</dbReference>
<gene>
    <name evidence="11" type="ORF">EI427_15805</name>
</gene>
<evidence type="ECO:0000256" key="8">
    <source>
        <dbReference type="ARBA" id="ARBA00023014"/>
    </source>
</evidence>
<dbReference type="Gene3D" id="2.40.30.10">
    <property type="entry name" value="Translation factors"/>
    <property type="match status" value="1"/>
</dbReference>
<dbReference type="InterPro" id="IPR008333">
    <property type="entry name" value="Cbr1-like_FAD-bd_dom"/>
</dbReference>
<reference evidence="11 12" key="1">
    <citation type="submission" date="2018-12" db="EMBL/GenBank/DDBJ databases">
        <title>Flammeovirga pectinis sp. nov., isolated from the gut of the Korean scallop, Patinopecten yessoensis.</title>
        <authorList>
            <person name="Bae J.-W."/>
            <person name="Jeong Y.-S."/>
            <person name="Kang W."/>
        </authorList>
    </citation>
    <scope>NUCLEOTIDE SEQUENCE [LARGE SCALE GENOMIC DNA]</scope>
    <source>
        <strain evidence="11 12">L12M1</strain>
    </source>
</reference>
<dbReference type="PROSITE" id="PS51085">
    <property type="entry name" value="2FE2S_FER_2"/>
    <property type="match status" value="1"/>
</dbReference>
<evidence type="ECO:0000256" key="4">
    <source>
        <dbReference type="ARBA" id="ARBA00022723"/>
    </source>
</evidence>
<sequence>MNQYTLKVKEVVNETADTVTIKFKQPLFKKVQYQSGQFLTVVSTINDKKVRRSYSMSSTPLLDTTVDITVKRIEGGLVSNFLNDNVKNGDALEVSEPLGQFAFEPDKEVSRNLIFWGAGSGITPLFSMIKSALFFESTSKVTLVYGNRNENSIIFKEQLDELKKKFEDRLEIVHVLSKPSTSWGGFAGRIDDVVSVNILNRLSLGNTVHYLCGPEGMMTSVKSALQRFKVPGNKVFNESFVPVAGDEHSSDVNEQNVSITVDGEEHLIQVKPDTTILEAALDAGLDVPYSCQNGVCTACMGQCTSGDVEMGDTTVLSEQEKKDGYILTCISHPLTENVKITYK</sequence>
<dbReference type="KEGG" id="fll:EI427_15805"/>
<dbReference type="InterPro" id="IPR050415">
    <property type="entry name" value="MRET"/>
</dbReference>
<evidence type="ECO:0000259" key="9">
    <source>
        <dbReference type="PROSITE" id="PS51085"/>
    </source>
</evidence>
<dbReference type="GO" id="GO:0050660">
    <property type="term" value="F:flavin adenine dinucleotide binding"/>
    <property type="evidence" value="ECO:0007669"/>
    <property type="project" value="TreeGrafter"/>
</dbReference>
<evidence type="ECO:0000256" key="7">
    <source>
        <dbReference type="ARBA" id="ARBA00023004"/>
    </source>
</evidence>